<sequence length="574" mass="62919">MDTKKQDPSTSFDMEQSFVKEETWSAEKQDTPVPPGKRYEDMNDVERAIFNTKDSKLKKDLSIRHLLTLAVGGAIGTGLFVNSGDSLSTGGPASLVIAWTIISTCLFTIVNALGELSATFPVVGGFNVYVTRFVEPSLGFAVNFNYLAQWAILLPLELCAASITIRYWNDTINPDAWVSIFYVAIALANMLDVKSFGETEFVLSMVKILAIIGFTILGVVLICGGGPSHGFIGGKYWRDPGPFVGETASQRFKGLSAVFITAAFSYSGLELVGVSAAESKNPRVTLPKAAKRTFWLITFSYLVILTLVGCLVPSNDPLLLNGTSSVDVAASPLVIAIQNGGIKGLPSLMNAVILIAVLSVANSAVYACSRCIVSMAEIGNFPRVLAHVDKKGRPLYAIAITLFVGLLSFVAASNKRDDVFTWLSALSGLSTLFCWFAINLAHLRFRHAMKRQNRSLEELPYVSMTGEWGSWYGCIVIGLVLIASFWTSLFPAGSNGADVTSFFESYLSLPIFVVCYVGHKIWKRDLRLYINLSEVDVDSGRVDADVETLIQEKQAEDMLMKSRPFYIRMWNFWC</sequence>
<dbReference type="PIRSF" id="PIRSF006060">
    <property type="entry name" value="AA_transporter"/>
    <property type="match status" value="1"/>
</dbReference>
<evidence type="ECO:0000256" key="9">
    <source>
        <dbReference type="SAM" id="Phobius"/>
    </source>
</evidence>
<feature type="transmembrane region" description="Helical" evidence="9">
    <location>
        <begin position="419"/>
        <end position="438"/>
    </location>
</feature>
<keyword evidence="6 9" id="KW-1133">Transmembrane helix</keyword>
<dbReference type="GO" id="GO:0015171">
    <property type="term" value="F:amino acid transmembrane transporter activity"/>
    <property type="evidence" value="ECO:0007669"/>
    <property type="project" value="UniProtKB-ARBA"/>
</dbReference>
<evidence type="ECO:0000256" key="4">
    <source>
        <dbReference type="ARBA" id="ARBA00022692"/>
    </source>
</evidence>
<comment type="subcellular location">
    <subcellularLocation>
        <location evidence="1">Membrane</location>
        <topology evidence="1">Multi-pass membrane protein</topology>
    </subcellularLocation>
</comment>
<keyword evidence="5" id="KW-0029">Amino-acid transport</keyword>
<evidence type="ECO:0000259" key="10">
    <source>
        <dbReference type="Pfam" id="PF00324"/>
    </source>
</evidence>
<accession>A0A0A8L199</accession>
<dbReference type="EMBL" id="CCBQ010000004">
    <property type="protein sequence ID" value="CDO92031.1"/>
    <property type="molecule type" value="Genomic_DNA"/>
</dbReference>
<name>A0A0A8L199_9SACH</name>
<feature type="transmembrane region" description="Helical" evidence="9">
    <location>
        <begin position="208"/>
        <end position="232"/>
    </location>
</feature>
<dbReference type="InterPro" id="IPR004841">
    <property type="entry name" value="AA-permease/SLC12A_dom"/>
</dbReference>
<dbReference type="InterPro" id="IPR050524">
    <property type="entry name" value="APC_YAT"/>
</dbReference>
<feature type="transmembrane region" description="Helical" evidence="9">
    <location>
        <begin position="293"/>
        <end position="314"/>
    </location>
</feature>
<evidence type="ECO:0000256" key="2">
    <source>
        <dbReference type="ARBA" id="ARBA00006983"/>
    </source>
</evidence>
<dbReference type="NCBIfam" id="TIGR00913">
    <property type="entry name" value="2A0310"/>
    <property type="match status" value="1"/>
</dbReference>
<protein>
    <submittedName>
        <fullName evidence="11">WGS project CCBQ000000000 data, contig 00107</fullName>
    </submittedName>
</protein>
<proteinExistence type="inferred from homology"/>
<dbReference type="Proteomes" id="UP000031516">
    <property type="component" value="Unassembled WGS sequence"/>
</dbReference>
<feature type="transmembrane region" description="Helical" evidence="9">
    <location>
        <begin position="66"/>
        <end position="84"/>
    </location>
</feature>
<evidence type="ECO:0000313" key="11">
    <source>
        <dbReference type="EMBL" id="CDO92031.1"/>
    </source>
</evidence>
<dbReference type="InterPro" id="IPR004840">
    <property type="entry name" value="Amino_acid_permease_CS"/>
</dbReference>
<evidence type="ECO:0000256" key="8">
    <source>
        <dbReference type="SAM" id="MobiDB-lite"/>
    </source>
</evidence>
<feature type="compositionally biased region" description="Basic and acidic residues" evidence="8">
    <location>
        <begin position="18"/>
        <end position="30"/>
    </location>
</feature>
<feature type="domain" description="Amino acid permease/ SLC12A" evidence="10">
    <location>
        <begin position="65"/>
        <end position="525"/>
    </location>
</feature>
<dbReference type="Gene3D" id="1.20.1740.10">
    <property type="entry name" value="Amino acid/polyamine transporter I"/>
    <property type="match status" value="1"/>
</dbReference>
<feature type="transmembrane region" description="Helical" evidence="9">
    <location>
        <begin position="506"/>
        <end position="522"/>
    </location>
</feature>
<evidence type="ECO:0000256" key="5">
    <source>
        <dbReference type="ARBA" id="ARBA00022970"/>
    </source>
</evidence>
<gene>
    <name evidence="11" type="ORF">KLDO_g359</name>
</gene>
<feature type="transmembrane region" description="Helical" evidence="9">
    <location>
        <begin position="394"/>
        <end position="413"/>
    </location>
</feature>
<dbReference type="PROSITE" id="PS00218">
    <property type="entry name" value="AMINO_ACID_PERMEASE_1"/>
    <property type="match status" value="1"/>
</dbReference>
<feature type="transmembrane region" description="Helical" evidence="9">
    <location>
        <begin position="96"/>
        <end position="123"/>
    </location>
</feature>
<evidence type="ECO:0000313" key="12">
    <source>
        <dbReference type="Proteomes" id="UP000031516"/>
    </source>
</evidence>
<keyword evidence="4 9" id="KW-0812">Transmembrane</keyword>
<comment type="similarity">
    <text evidence="2">Belongs to the amino acid-polyamine-organocation (APC) superfamily. YAT (TC 2.A.3.10) family.</text>
</comment>
<dbReference type="OrthoDB" id="3900342at2759"/>
<dbReference type="AlphaFoldDB" id="A0A0A8L199"/>
<dbReference type="Pfam" id="PF00324">
    <property type="entry name" value="AA_permease"/>
    <property type="match status" value="1"/>
</dbReference>
<feature type="transmembrane region" description="Helical" evidence="9">
    <location>
        <begin position="177"/>
        <end position="196"/>
    </location>
</feature>
<feature type="region of interest" description="Disordered" evidence="8">
    <location>
        <begin position="1"/>
        <end position="38"/>
    </location>
</feature>
<dbReference type="InterPro" id="IPR004762">
    <property type="entry name" value="Amino_acid_permease_fungi"/>
</dbReference>
<feature type="transmembrane region" description="Helical" evidence="9">
    <location>
        <begin position="459"/>
        <end position="486"/>
    </location>
</feature>
<keyword evidence="3" id="KW-0813">Transport</keyword>
<dbReference type="PANTHER" id="PTHR43341:SF13">
    <property type="entry name" value="HISTIDINE PERMEASE"/>
    <property type="match status" value="1"/>
</dbReference>
<evidence type="ECO:0000256" key="3">
    <source>
        <dbReference type="ARBA" id="ARBA00022448"/>
    </source>
</evidence>
<evidence type="ECO:0000256" key="1">
    <source>
        <dbReference type="ARBA" id="ARBA00004141"/>
    </source>
</evidence>
<feature type="transmembrane region" description="Helical" evidence="9">
    <location>
        <begin position="144"/>
        <end position="165"/>
    </location>
</feature>
<comment type="caution">
    <text evidence="11">The sequence shown here is derived from an EMBL/GenBank/DDBJ whole genome shotgun (WGS) entry which is preliminary data.</text>
</comment>
<evidence type="ECO:0000256" key="7">
    <source>
        <dbReference type="ARBA" id="ARBA00023136"/>
    </source>
</evidence>
<reference evidence="11 12" key="1">
    <citation type="submission" date="2014-03" db="EMBL/GenBank/DDBJ databases">
        <title>The genome of Kluyveromyces dobzhanskii.</title>
        <authorList>
            <person name="Nystedt B."/>
            <person name="Astrom S."/>
        </authorList>
    </citation>
    <scope>NUCLEOTIDE SEQUENCE [LARGE SCALE GENOMIC DNA]</scope>
    <source>
        <strain evidence="11 12">CBS 2104</strain>
    </source>
</reference>
<dbReference type="PANTHER" id="PTHR43341">
    <property type="entry name" value="AMINO ACID PERMEASE"/>
    <property type="match status" value="1"/>
</dbReference>
<organism evidence="11 12">
    <name type="scientific">Kluyveromyces dobzhanskii CBS 2104</name>
    <dbReference type="NCBI Taxonomy" id="1427455"/>
    <lineage>
        <taxon>Eukaryota</taxon>
        <taxon>Fungi</taxon>
        <taxon>Dikarya</taxon>
        <taxon>Ascomycota</taxon>
        <taxon>Saccharomycotina</taxon>
        <taxon>Saccharomycetes</taxon>
        <taxon>Saccharomycetales</taxon>
        <taxon>Saccharomycetaceae</taxon>
        <taxon>Kluyveromyces</taxon>
    </lineage>
</organism>
<keyword evidence="7 9" id="KW-0472">Membrane</keyword>
<keyword evidence="12" id="KW-1185">Reference proteome</keyword>
<evidence type="ECO:0000256" key="6">
    <source>
        <dbReference type="ARBA" id="ARBA00022989"/>
    </source>
</evidence>
<dbReference type="GO" id="GO:0016020">
    <property type="term" value="C:membrane"/>
    <property type="evidence" value="ECO:0007669"/>
    <property type="project" value="UniProtKB-SubCell"/>
</dbReference>
<dbReference type="FunFam" id="1.20.1740.10:FF:000017">
    <property type="entry name" value="Amino acid permease"/>
    <property type="match status" value="1"/>
</dbReference>
<feature type="transmembrane region" description="Helical" evidence="9">
    <location>
        <begin position="351"/>
        <end position="373"/>
    </location>
</feature>